<dbReference type="Proteomes" id="UP000594129">
    <property type="component" value="Segment"/>
</dbReference>
<keyword evidence="2" id="KW-1185">Reference proteome</keyword>
<proteinExistence type="predicted"/>
<dbReference type="GeneID" id="65131863"/>
<evidence type="ECO:0000313" key="1">
    <source>
        <dbReference type="EMBL" id="QOR57704.1"/>
    </source>
</evidence>
<organism evidence="1 2">
    <name type="scientific">uncultured phage cr131_1</name>
    <dbReference type="NCBI Taxonomy" id="2772093"/>
    <lineage>
        <taxon>Viruses</taxon>
        <taxon>Duplodnaviria</taxon>
        <taxon>Heunggongvirae</taxon>
        <taxon>Uroviricota</taxon>
        <taxon>Caudoviricetes</taxon>
        <taxon>Crassvirales</taxon>
        <taxon>Suoliviridae</taxon>
        <taxon>Oafivirinae</taxon>
        <taxon>Cacepaovirus</taxon>
        <taxon>Cacepaovirus simiae</taxon>
    </lineage>
</organism>
<dbReference type="KEGG" id="vg:65131863"/>
<dbReference type="RefSeq" id="YP_010113344.1">
    <property type="nucleotide sequence ID" value="NC_055902.1"/>
</dbReference>
<sequence length="55" mass="6391">MKKQLDETERNRMLKLVDEAKKRGEDGIASMIQLAIDLSDKGEYDKFIQVFSEND</sequence>
<name>A0A7M1RU90_9CAUD</name>
<dbReference type="EMBL" id="MT774409">
    <property type="protein sequence ID" value="QOR57704.1"/>
    <property type="molecule type" value="Genomic_DNA"/>
</dbReference>
<evidence type="ECO:0000313" key="2">
    <source>
        <dbReference type="Proteomes" id="UP000594129"/>
    </source>
</evidence>
<reference evidence="1 2" key="1">
    <citation type="submission" date="2020-07" db="EMBL/GenBank/DDBJ databases">
        <title>Taxonomic proposal: Crassvirales, a new order of highly abundant and diverse bacterial viruses.</title>
        <authorList>
            <person name="Shkoporov A.N."/>
            <person name="Stockdale S.R."/>
            <person name="Guerin E."/>
            <person name="Ross R.P."/>
            <person name="Hill C."/>
        </authorList>
    </citation>
    <scope>NUCLEOTIDE SEQUENCE [LARGE SCALE GENOMIC DNA]</scope>
</reference>
<protein>
    <submittedName>
        <fullName evidence="1">Uncharacterized protein</fullName>
    </submittedName>
</protein>
<accession>A0A7M1RU90</accession>